<keyword evidence="4" id="KW-1185">Reference proteome</keyword>
<dbReference type="Gene3D" id="2.60.130.10">
    <property type="entry name" value="Aromatic compound dioxygenase"/>
    <property type="match status" value="1"/>
</dbReference>
<feature type="domain" description="Intradiol ring-cleavage dioxygenases" evidence="2">
    <location>
        <begin position="125"/>
        <end position="212"/>
    </location>
</feature>
<dbReference type="Pfam" id="PF00775">
    <property type="entry name" value="Dioxygenase_C"/>
    <property type="match status" value="1"/>
</dbReference>
<protein>
    <recommendedName>
        <fullName evidence="2">Intradiol ring-cleavage dioxygenases domain-containing protein</fullName>
    </recommendedName>
</protein>
<organism evidence="3 4">
    <name type="scientific">Fusarium xylarioides</name>
    <dbReference type="NCBI Taxonomy" id="221167"/>
    <lineage>
        <taxon>Eukaryota</taxon>
        <taxon>Fungi</taxon>
        <taxon>Dikarya</taxon>
        <taxon>Ascomycota</taxon>
        <taxon>Pezizomycotina</taxon>
        <taxon>Sordariomycetes</taxon>
        <taxon>Hypocreomycetidae</taxon>
        <taxon>Hypocreales</taxon>
        <taxon>Nectriaceae</taxon>
        <taxon>Fusarium</taxon>
        <taxon>Fusarium fujikuroi species complex</taxon>
    </lineage>
</organism>
<evidence type="ECO:0000259" key="2">
    <source>
        <dbReference type="Pfam" id="PF00775"/>
    </source>
</evidence>
<dbReference type="InterPro" id="IPR000627">
    <property type="entry name" value="Intradiol_dOase_C"/>
</dbReference>
<evidence type="ECO:0000313" key="4">
    <source>
        <dbReference type="Proteomes" id="UP000750502"/>
    </source>
</evidence>
<dbReference type="InterPro" id="IPR015889">
    <property type="entry name" value="Intradiol_dOase_core"/>
</dbReference>
<reference evidence="3" key="1">
    <citation type="journal article" date="2020" name="bioRxiv">
        <title>Historical genomics reveals the evolutionary mechanisms behind multiple outbreaks of the host-specific coffee wilt pathogen Fusarium xylarioides.</title>
        <authorList>
            <person name="Peck D."/>
            <person name="Nowell R.W."/>
            <person name="Flood J."/>
            <person name="Ryan M.J."/>
            <person name="Barraclough T.G."/>
        </authorList>
    </citation>
    <scope>NUCLEOTIDE SEQUENCE</scope>
    <source>
        <strain evidence="3">IMI 127659i</strain>
    </source>
</reference>
<dbReference type="PANTHER" id="PTHR34315">
    <property type="match status" value="1"/>
</dbReference>
<dbReference type="AlphaFoldDB" id="A0A9P7KYT0"/>
<accession>A0A9P7KYT0</accession>
<feature type="signal peptide" evidence="1">
    <location>
        <begin position="1"/>
        <end position="21"/>
    </location>
</feature>
<dbReference type="SUPFAM" id="SSF49482">
    <property type="entry name" value="Aromatic compound dioxygenase"/>
    <property type="match status" value="1"/>
</dbReference>
<feature type="chain" id="PRO_5040191165" description="Intradiol ring-cleavage dioxygenases domain-containing protein" evidence="1">
    <location>
        <begin position="22"/>
        <end position="330"/>
    </location>
</feature>
<dbReference type="GO" id="GO:0016702">
    <property type="term" value="F:oxidoreductase activity, acting on single donors with incorporation of molecular oxygen, incorporation of two atoms of oxygen"/>
    <property type="evidence" value="ECO:0007669"/>
    <property type="project" value="InterPro"/>
</dbReference>
<evidence type="ECO:0000256" key="1">
    <source>
        <dbReference type="SAM" id="SignalP"/>
    </source>
</evidence>
<dbReference type="PANTHER" id="PTHR34315:SF1">
    <property type="entry name" value="INTRADIOL RING-CLEAVAGE DIOXYGENASES DOMAIN-CONTAINING PROTEIN-RELATED"/>
    <property type="match status" value="1"/>
</dbReference>
<sequence>MSTLLVTIIRFLAITLSLVSAHQDYEIGARSPGAKPNIQHCMSKLNSPGREIRNVQRRAELASHLRKREVTRQGQNLTPLEASHESDKDFTLSTPESIIFASNGSCALSYQATVGNQYVAGEYIRHHVTEGQPGAPLTILLEILDWSTCDPVEDVFVEVWSCNATGVYGGVSTGNGTSDKDNTMLRGVQQTDSEGVVTFDTIFPGHYSVRANHIHLMVHTKATASAKNGTLLDLSASYVGQVFFDQDLVHEVEALPAYAANEQVLTLNEEDGLVQKELEAGSNPFMDYVRLGHNIEDGLLAWYTFGVDMSARVHATPAAYLHSGDGSSDH</sequence>
<comment type="caution">
    <text evidence="3">The sequence shown here is derived from an EMBL/GenBank/DDBJ whole genome shotgun (WGS) entry which is preliminary data.</text>
</comment>
<keyword evidence="1" id="KW-0732">Signal</keyword>
<proteinExistence type="predicted"/>
<dbReference type="EMBL" id="JADFTT010000377">
    <property type="protein sequence ID" value="KAG5762397.1"/>
    <property type="molecule type" value="Genomic_DNA"/>
</dbReference>
<dbReference type="GO" id="GO:0008199">
    <property type="term" value="F:ferric iron binding"/>
    <property type="evidence" value="ECO:0007669"/>
    <property type="project" value="InterPro"/>
</dbReference>
<evidence type="ECO:0000313" key="3">
    <source>
        <dbReference type="EMBL" id="KAG5762397.1"/>
    </source>
</evidence>
<dbReference type="Proteomes" id="UP000750502">
    <property type="component" value="Unassembled WGS sequence"/>
</dbReference>
<reference evidence="3" key="2">
    <citation type="submission" date="2020-10" db="EMBL/GenBank/DDBJ databases">
        <authorList>
            <person name="Peck L.D."/>
            <person name="Nowell R.W."/>
            <person name="Flood J."/>
            <person name="Ryan M.J."/>
            <person name="Barraclough T.G."/>
        </authorList>
    </citation>
    <scope>NUCLEOTIDE SEQUENCE</scope>
    <source>
        <strain evidence="3">IMI 127659i</strain>
    </source>
</reference>
<dbReference type="OrthoDB" id="121380at2759"/>
<dbReference type="CDD" id="cd03457">
    <property type="entry name" value="intradiol_dioxygenase_like"/>
    <property type="match status" value="1"/>
</dbReference>
<name>A0A9P7KYT0_9HYPO</name>
<gene>
    <name evidence="3" type="ORF">H9Q72_009497</name>
</gene>